<evidence type="ECO:0000256" key="13">
    <source>
        <dbReference type="ARBA" id="ARBA00023303"/>
    </source>
</evidence>
<evidence type="ECO:0000256" key="15">
    <source>
        <dbReference type="SAM" id="Phobius"/>
    </source>
</evidence>
<evidence type="ECO:0000256" key="10">
    <source>
        <dbReference type="ARBA" id="ARBA00023065"/>
    </source>
</evidence>
<feature type="transmembrane region" description="Helical" evidence="15">
    <location>
        <begin position="1015"/>
        <end position="1036"/>
    </location>
</feature>
<keyword evidence="5 15" id="KW-0812">Transmembrane</keyword>
<dbReference type="PANTHER" id="PTHR45628:SF7">
    <property type="entry name" value="VOLTAGE-DEPENDENT CALCIUM CHANNEL TYPE A SUBUNIT ALPHA-1"/>
    <property type="match status" value="1"/>
</dbReference>
<feature type="domain" description="Ion transport" evidence="16">
    <location>
        <begin position="1534"/>
        <end position="1772"/>
    </location>
</feature>
<name>A0A8S1NI28_9CILI</name>
<evidence type="ECO:0000256" key="9">
    <source>
        <dbReference type="ARBA" id="ARBA00022989"/>
    </source>
</evidence>
<evidence type="ECO:0000259" key="16">
    <source>
        <dbReference type="Pfam" id="PF00520"/>
    </source>
</evidence>
<keyword evidence="4" id="KW-0107">Calcium channel</keyword>
<feature type="transmembrane region" description="Helical" evidence="15">
    <location>
        <begin position="1743"/>
        <end position="1765"/>
    </location>
</feature>
<evidence type="ECO:0000256" key="4">
    <source>
        <dbReference type="ARBA" id="ARBA00022673"/>
    </source>
</evidence>
<dbReference type="GO" id="GO:0098703">
    <property type="term" value="P:calcium ion import across plasma membrane"/>
    <property type="evidence" value="ECO:0007669"/>
    <property type="project" value="TreeGrafter"/>
</dbReference>
<dbReference type="Pfam" id="PF00520">
    <property type="entry name" value="Ion_trans"/>
    <property type="match status" value="4"/>
</dbReference>
<keyword evidence="12" id="KW-0325">Glycoprotein</keyword>
<comment type="subcellular location">
    <subcellularLocation>
        <location evidence="1">Membrane</location>
        <topology evidence="1">Multi-pass membrane protein</topology>
    </subcellularLocation>
</comment>
<dbReference type="EMBL" id="CAJJDN010000053">
    <property type="protein sequence ID" value="CAD8089113.1"/>
    <property type="molecule type" value="Genomic_DNA"/>
</dbReference>
<feature type="domain" description="Ion transport" evidence="16">
    <location>
        <begin position="122"/>
        <end position="376"/>
    </location>
</feature>
<evidence type="ECO:0000313" key="18">
    <source>
        <dbReference type="Proteomes" id="UP000692954"/>
    </source>
</evidence>
<evidence type="ECO:0000256" key="12">
    <source>
        <dbReference type="ARBA" id="ARBA00023180"/>
    </source>
</evidence>
<feature type="transmembrane region" description="Helical" evidence="15">
    <location>
        <begin position="1295"/>
        <end position="1311"/>
    </location>
</feature>
<evidence type="ECO:0000256" key="11">
    <source>
        <dbReference type="ARBA" id="ARBA00023136"/>
    </source>
</evidence>
<dbReference type="FunFam" id="1.20.120.350:FF:000072">
    <property type="entry name" value="Voltage-dependent T-type calcium channel subunit alpha"/>
    <property type="match status" value="1"/>
</dbReference>
<evidence type="ECO:0000256" key="7">
    <source>
        <dbReference type="ARBA" id="ARBA00022837"/>
    </source>
</evidence>
<feature type="transmembrane region" description="Helical" evidence="15">
    <location>
        <begin position="1080"/>
        <end position="1100"/>
    </location>
</feature>
<keyword evidence="18" id="KW-1185">Reference proteome</keyword>
<dbReference type="InterPro" id="IPR005821">
    <property type="entry name" value="Ion_trans_dom"/>
</dbReference>
<feature type="transmembrane region" description="Helical" evidence="15">
    <location>
        <begin position="124"/>
        <end position="144"/>
    </location>
</feature>
<feature type="domain" description="Ion transport" evidence="16">
    <location>
        <begin position="915"/>
        <end position="1145"/>
    </location>
</feature>
<keyword evidence="3" id="KW-0109">Calcium transport</keyword>
<evidence type="ECO:0000256" key="14">
    <source>
        <dbReference type="SAM" id="Coils"/>
    </source>
</evidence>
<keyword evidence="14" id="KW-0175">Coiled coil</keyword>
<dbReference type="InterPro" id="IPR050599">
    <property type="entry name" value="VDCC_alpha-1_subunit"/>
</dbReference>
<keyword evidence="2" id="KW-0813">Transport</keyword>
<evidence type="ECO:0000256" key="2">
    <source>
        <dbReference type="ARBA" id="ARBA00022448"/>
    </source>
</evidence>
<feature type="transmembrane region" description="Helical" evidence="15">
    <location>
        <begin position="889"/>
        <end position="907"/>
    </location>
</feature>
<feature type="transmembrane region" description="Helical" evidence="15">
    <location>
        <begin position="1231"/>
        <end position="1249"/>
    </location>
</feature>
<evidence type="ECO:0000313" key="17">
    <source>
        <dbReference type="EMBL" id="CAD8089113.1"/>
    </source>
</evidence>
<feature type="transmembrane region" description="Helical" evidence="15">
    <location>
        <begin position="150"/>
        <end position="170"/>
    </location>
</feature>
<keyword evidence="9 15" id="KW-1133">Transmembrane helix</keyword>
<accession>A0A8S1NI28</accession>
<feature type="transmembrane region" description="Helical" evidence="15">
    <location>
        <begin position="307"/>
        <end position="324"/>
    </location>
</feature>
<feature type="transmembrane region" description="Helical" evidence="15">
    <location>
        <begin position="344"/>
        <end position="367"/>
    </location>
</feature>
<keyword evidence="13" id="KW-0407">Ion channel</keyword>
<evidence type="ECO:0000256" key="5">
    <source>
        <dbReference type="ARBA" id="ARBA00022692"/>
    </source>
</evidence>
<feature type="transmembrane region" description="Helical" evidence="15">
    <location>
        <begin position="1454"/>
        <end position="1481"/>
    </location>
</feature>
<keyword evidence="8" id="KW-0851">Voltage-gated channel</keyword>
<gene>
    <name evidence="17" type="ORF">PSON_ATCC_30995.1.T0530284</name>
</gene>
<evidence type="ECO:0000256" key="3">
    <source>
        <dbReference type="ARBA" id="ARBA00022568"/>
    </source>
</evidence>
<keyword evidence="7" id="KW-0106">Calcium</keyword>
<feature type="transmembrane region" description="Helical" evidence="15">
    <location>
        <begin position="182"/>
        <end position="200"/>
    </location>
</feature>
<organism evidence="17 18">
    <name type="scientific">Paramecium sonneborni</name>
    <dbReference type="NCBI Taxonomy" id="65129"/>
    <lineage>
        <taxon>Eukaryota</taxon>
        <taxon>Sar</taxon>
        <taxon>Alveolata</taxon>
        <taxon>Ciliophora</taxon>
        <taxon>Intramacronucleata</taxon>
        <taxon>Oligohymenophorea</taxon>
        <taxon>Peniculida</taxon>
        <taxon>Parameciidae</taxon>
        <taxon>Paramecium</taxon>
    </lineage>
</organism>
<feature type="domain" description="Ion transport" evidence="16">
    <location>
        <begin position="1229"/>
        <end position="1482"/>
    </location>
</feature>
<dbReference type="PANTHER" id="PTHR45628">
    <property type="entry name" value="VOLTAGE-DEPENDENT CALCIUM CHANNEL TYPE A SUBUNIT ALPHA-1"/>
    <property type="match status" value="1"/>
</dbReference>
<keyword evidence="10" id="KW-0406">Ion transport</keyword>
<protein>
    <recommendedName>
        <fullName evidence="16">Ion transport domain-containing protein</fullName>
    </recommendedName>
</protein>
<evidence type="ECO:0000256" key="1">
    <source>
        <dbReference type="ARBA" id="ARBA00004141"/>
    </source>
</evidence>
<feature type="transmembrane region" description="Helical" evidence="15">
    <location>
        <begin position="1352"/>
        <end position="1375"/>
    </location>
</feature>
<feature type="transmembrane region" description="Helical" evidence="15">
    <location>
        <begin position="1112"/>
        <end position="1139"/>
    </location>
</feature>
<feature type="transmembrane region" description="Helical" evidence="15">
    <location>
        <begin position="1255"/>
        <end position="1274"/>
    </location>
</feature>
<reference evidence="17" key="1">
    <citation type="submission" date="2021-01" db="EMBL/GenBank/DDBJ databases">
        <authorList>
            <consortium name="Genoscope - CEA"/>
            <person name="William W."/>
        </authorList>
    </citation>
    <scope>NUCLEOTIDE SEQUENCE</scope>
</reference>
<dbReference type="FunFam" id="1.20.120.350:FF:000009">
    <property type="entry name" value="Voltage-dependent T-type calcium channel subunit alpha"/>
    <property type="match status" value="2"/>
</dbReference>
<dbReference type="GO" id="GO:0005891">
    <property type="term" value="C:voltage-gated calcium channel complex"/>
    <property type="evidence" value="ECO:0007669"/>
    <property type="project" value="TreeGrafter"/>
</dbReference>
<feature type="coiled-coil region" evidence="14">
    <location>
        <begin position="629"/>
        <end position="656"/>
    </location>
</feature>
<dbReference type="OrthoDB" id="431720at2759"/>
<sequence length="2050" mass="240603">MADKDGFLSDDGSFTDRKKQNKVVLNQMVELWKENEEFNKSEYITNGVSHQQNDFQEELDEEYEQEYKGVNVPEQINIDLIHMNSLQKAYIYKDKYPMLHIRKQILILIRTISYMALKISKHQIFEALTLVVIIINSILLSIQYDDQETIELTFLILFYIEAMIKIIGKGLILNSDAYLRDIWNIIDALVIVAGSLQYFMSNSVQLSALRSLRVLRPLKAISSIQSLKQIMTTFFLSFNELANALLVLGFTYVIFAIIGLQLFQGYTKYRCFDELGIQSMQIEQQYCHKCLDNFICGKMLENPRKGYLSFDNFGLALLQVFIISNLEGWVDIMSSIIYTFSEAAVLFFITFIIISAYFLINLTLAILKVNFKKSNQIEDITIEEVSYNYRQLKRLNIYKPIIENKRKSNFQRQQSMRRSRIVRSIQPKQPTFIENSANQTAQIKLPFKPLLIKEFSKPKKLKHHNTMITLHGIYGVKNDDQKDQKLKNNDTNNQAHLYRRATQRNILQRGTSILENNPLQELELMLQGEKERNPRQTLAQQRLIKDVKLIASSFQKSPAIITTVKQALRKSKIEQEIKQQENSLSVSLTEIESITDEKVKERFQELDILYQEDKQEIIEKEPPKQIQNTQKKQKKVEQYKSQIQEISKEHEKLKIRLFETKLYPRVLYNDYHCESIKDILPSLEKQIQLNELQSREEKRRNMKILLRYQLQIQVIEKKFEKKDRKPTYDSSKESSNKNLKIFPDVINQQSKFARQADFIARSPSSFNGSNRQKVIGKSYYKPYNQIQKYSYKQYKELFNQDLTDQQLHNRIDEVEIKDPEVKIPREEYFHHHKFYQQFHSQKIQDIENMNGELITEASILEVKAVDFNPYMMNKYEQIIKALNYTQANFFIYMKGIVGICILARFKFNIILNTNSFEYFINLFVLANTIVLGLDGLVSNTTQLENLNLFFTILFTLEQLLKIFTFGISKYSRDIMNIFDLCIVLISLIDLLFLSTGSGSHLQAFRSLRLFRAFRILRVTKLVRSLAYTSFLIQILSNAFYSLVYITFLLFLFIYIFTLLGMSFFSGALTNTQYRTSFDTFLDSLLVVTQILILQWIDVLYELLFSEVNNSIVIIYLLVWIFIGNYVLLNLLMASLLNYFEDEYQQVSIQYQKPQISVTIVDKVNEDSPENLIFHKDRTQFSNSSSNDMRMSTMKNAFTHNFDFRQCKISLFLFNEQNSFRIICQRIINHKMFSLIIFFAICFSTIKLILDTYFNDFMLGLDIFITCVFLLEFILKVIAQGFIAEPNTYMRNTWNVLDFIIIVFSIIDIPYTDKNLSYIKVLRLLRTLRPLRLVKENKQLKLLVTTLLNSLSGVMNVTLIILLVFIMFGILGVSLLQDKMHYCEMITKNEFNYYNQKECEQFGGEWSYRNMNFDNIFNAILTLFILSRRDDWDKQIYWYIDASEDGPKRDANLWIILYFLTFIYTGSILLMDLFTGVIFVNYKFADFSLKDKIMSADQEDWINIQKMIISSSPNFALYYPPMNQYRATIFKMISNKYFDGIIIFLIIFNIVVLSLNYDESSTNYNQILETLNLCFNFIFIGECILKIIAYGPRGYFRNNWNQFDFFVVLTSALDITLKLSGASNQNSFLSSGPQLFRVFRVLRVTKLFRLVKQLKGLKKLIDTATFALPELFELILLLLLMYCIFAILAVFLYSDIKVGSIIDDTYNFKNFHHALLTLFRCTTGEGQYLIIYDIMQSHGAVHSLFFIVFSIAIQRIMLNLFVLIVIQQYERFYINSDNPLQRFKEFEQDFIDGWAPLSKQYGGKYIKVKQLISLVLTIKSPLGYDLNEKILSALDDWKKFNSDVKQTQQNIDRIINIVTADSKKKVATMIMTMEMTATDEGELEYHYVFFTIMKMFQQKFMKKTTKEAKSKIKQHEEQTLQRIRKNRIYINGVNPCVQLLYVMMCFKAVKRFSEKAQDKALKKPQEFSEQSSDSYYCYSSSEIAQREPQSIISNTSRESYNQFCTPPDLTVYQSDLNINSNKTSLIQILNRQQVSLSQTSEINSPYIESAK</sequence>
<feature type="transmembrane region" description="Helical" evidence="15">
    <location>
        <begin position="919"/>
        <end position="936"/>
    </location>
</feature>
<dbReference type="Proteomes" id="UP000692954">
    <property type="component" value="Unassembled WGS sequence"/>
</dbReference>
<feature type="transmembrane region" description="Helical" evidence="15">
    <location>
        <begin position="1539"/>
        <end position="1557"/>
    </location>
</feature>
<dbReference type="FunFam" id="1.10.287.70:FF:000295">
    <property type="entry name" value="Uncharacterized protein"/>
    <property type="match status" value="1"/>
</dbReference>
<proteinExistence type="predicted"/>
<dbReference type="FunFam" id="1.10.287.70:FF:000117">
    <property type="entry name" value="Voltage-gated Ca2+ channel, alpha subunit"/>
    <property type="match status" value="1"/>
</dbReference>
<evidence type="ECO:0000256" key="8">
    <source>
        <dbReference type="ARBA" id="ARBA00022882"/>
    </source>
</evidence>
<keyword evidence="11 15" id="KW-0472">Membrane</keyword>
<evidence type="ECO:0000256" key="6">
    <source>
        <dbReference type="ARBA" id="ARBA00022737"/>
    </source>
</evidence>
<feature type="transmembrane region" description="Helical" evidence="15">
    <location>
        <begin position="1042"/>
        <end position="1068"/>
    </location>
</feature>
<feature type="transmembrane region" description="Helical" evidence="15">
    <location>
        <begin position="1569"/>
        <end position="1590"/>
    </location>
</feature>
<feature type="transmembrane region" description="Helical" evidence="15">
    <location>
        <begin position="1673"/>
        <end position="1692"/>
    </location>
</feature>
<keyword evidence="6" id="KW-0677">Repeat</keyword>
<comment type="caution">
    <text evidence="17">The sequence shown here is derived from an EMBL/GenBank/DDBJ whole genome shotgun (WGS) entry which is preliminary data.</text>
</comment>
<feature type="transmembrane region" description="Helical" evidence="15">
    <location>
        <begin position="974"/>
        <end position="994"/>
    </location>
</feature>
<feature type="transmembrane region" description="Helical" evidence="15">
    <location>
        <begin position="948"/>
        <end position="968"/>
    </location>
</feature>
<feature type="transmembrane region" description="Helical" evidence="15">
    <location>
        <begin position="241"/>
        <end position="263"/>
    </location>
</feature>
<dbReference type="GO" id="GO:0008331">
    <property type="term" value="F:high voltage-gated calcium channel activity"/>
    <property type="evidence" value="ECO:0007669"/>
    <property type="project" value="TreeGrafter"/>
</dbReference>